<feature type="compositionally biased region" description="Gly residues" evidence="1">
    <location>
        <begin position="581"/>
        <end position="593"/>
    </location>
</feature>
<feature type="compositionally biased region" description="Polar residues" evidence="1">
    <location>
        <begin position="1"/>
        <end position="10"/>
    </location>
</feature>
<protein>
    <submittedName>
        <fullName evidence="3">Uncharacterized protein</fullName>
    </submittedName>
</protein>
<dbReference type="AlphaFoldDB" id="A0A7X6RSG4"/>
<evidence type="ECO:0000313" key="3">
    <source>
        <dbReference type="EMBL" id="NKZ00257.1"/>
    </source>
</evidence>
<feature type="transmembrane region" description="Helical" evidence="2">
    <location>
        <begin position="90"/>
        <end position="116"/>
    </location>
</feature>
<reference evidence="3 4" key="1">
    <citation type="submission" date="2020-04" db="EMBL/GenBank/DDBJ databases">
        <title>MicrobeNet Type strains.</title>
        <authorList>
            <person name="Nicholson A.C."/>
        </authorList>
    </citation>
    <scope>NUCLEOTIDE SEQUENCE [LARGE SCALE GENOMIC DNA]</scope>
    <source>
        <strain evidence="3 4">ATCC 23612</strain>
    </source>
</reference>
<dbReference type="EMBL" id="JAAXPG010000022">
    <property type="protein sequence ID" value="NKZ00257.1"/>
    <property type="molecule type" value="Genomic_DNA"/>
</dbReference>
<evidence type="ECO:0000256" key="2">
    <source>
        <dbReference type="SAM" id="Phobius"/>
    </source>
</evidence>
<keyword evidence="2" id="KW-0472">Membrane</keyword>
<feature type="region of interest" description="Disordered" evidence="1">
    <location>
        <begin position="561"/>
        <end position="607"/>
    </location>
</feature>
<name>A0A7X6RSG4_9ACTN</name>
<keyword evidence="2" id="KW-1133">Transmembrane helix</keyword>
<comment type="caution">
    <text evidence="3">The sequence shown here is derived from an EMBL/GenBank/DDBJ whole genome shotgun (WGS) entry which is preliminary data.</text>
</comment>
<feature type="compositionally biased region" description="Low complexity" evidence="1">
    <location>
        <begin position="267"/>
        <end position="281"/>
    </location>
</feature>
<evidence type="ECO:0000313" key="4">
    <source>
        <dbReference type="Proteomes" id="UP000553209"/>
    </source>
</evidence>
<dbReference type="Proteomes" id="UP000553209">
    <property type="component" value="Unassembled WGS sequence"/>
</dbReference>
<organism evidence="3 4">
    <name type="scientific">Nocardiopsis alborubida</name>
    <dbReference type="NCBI Taxonomy" id="146802"/>
    <lineage>
        <taxon>Bacteria</taxon>
        <taxon>Bacillati</taxon>
        <taxon>Actinomycetota</taxon>
        <taxon>Actinomycetes</taxon>
        <taxon>Streptosporangiales</taxon>
        <taxon>Nocardiopsidaceae</taxon>
        <taxon>Nocardiopsis</taxon>
    </lineage>
</organism>
<keyword evidence="2" id="KW-0812">Transmembrane</keyword>
<gene>
    <name evidence="3" type="ORF">HGB44_21665</name>
</gene>
<feature type="transmembrane region" description="Helical" evidence="2">
    <location>
        <begin position="137"/>
        <end position="161"/>
    </location>
</feature>
<sequence length="607" mass="64751">MTETQPQNNGRGPAPRVDAASVEAAAGAPEYDSTSRLSCAAWTDPAFRADVLRERVENPHRTLAREPGMDAARVTEECVRARSVRAAAGAWFLGACLVLCLLSPAVGFTALVLTAVVGAASRYRAARGAARSRGGCLVWLVGAVVVYLLLSAGAVSLFMGGGGGGGFGASDPSAELPEGSGLLPAWLGVLLLVGVAVGLGCWVRARTNSALGAIRARAEKPWRGSGVGTVPVAFYSNFKPFVGAGLRYDSWPVTLKLLPDRGRRGPARNPAAAPSAPSTTARENEGVETAPALAGADLVECLYARLRAELPELTGTEGMRSSTRREVEVADCVFLPGLRQDDVVALAPQLIEQNRWRLREEWVRGFVEVFHERARHFLEIGISMWESQVVVTVFVRLSAQGGLLHVEGETLVMPPISPGYGMPAGPLPTGADAEEWVQLAWQSLLGVVDDLRTNPAEALAWVGSRSALRRNDRLHAWAREHEEFFDYAPRMGVRERAATDGLQQLFQSHDVRRVTRAIPEKVLVCVRDVLREAGYDTEQVARIIQNINNYGATFHGGRHSFSDSTFGSGDIHNHTAPGANEGPGDGAPGGPDGSPGAALENAKTEAK</sequence>
<keyword evidence="4" id="KW-1185">Reference proteome</keyword>
<dbReference type="RefSeq" id="WP_061079923.1">
    <property type="nucleotide sequence ID" value="NZ_JAAXPG010000022.1"/>
</dbReference>
<feature type="transmembrane region" description="Helical" evidence="2">
    <location>
        <begin position="181"/>
        <end position="203"/>
    </location>
</feature>
<proteinExistence type="predicted"/>
<feature type="region of interest" description="Disordered" evidence="1">
    <location>
        <begin position="262"/>
        <end position="287"/>
    </location>
</feature>
<feature type="region of interest" description="Disordered" evidence="1">
    <location>
        <begin position="1"/>
        <end position="20"/>
    </location>
</feature>
<accession>A0A7X6RSG4</accession>
<evidence type="ECO:0000256" key="1">
    <source>
        <dbReference type="SAM" id="MobiDB-lite"/>
    </source>
</evidence>